<accession>A0ABV2TIU3</accession>
<evidence type="ECO:0000256" key="10">
    <source>
        <dbReference type="ARBA" id="ARBA00023014"/>
    </source>
</evidence>
<dbReference type="PANTHER" id="PTHR43787:SF13">
    <property type="entry name" value="FEMO COFACTOR BIOSYNTHESIS PROTEIN NIFB"/>
    <property type="match status" value="1"/>
</dbReference>
<protein>
    <recommendedName>
        <fullName evidence="5">FeMo cofactor biosynthesis protein NifB</fullName>
    </recommendedName>
    <alternativeName>
        <fullName evidence="14">Nitrogenase cofactor maturase NifB</fullName>
    </alternativeName>
    <alternativeName>
        <fullName evidence="13">Radical SAM assemblase NifB</fullName>
    </alternativeName>
</protein>
<dbReference type="InterPro" id="IPR034165">
    <property type="entry name" value="NifB_C"/>
</dbReference>
<keyword evidence="10" id="KW-0411">Iron-sulfur</keyword>
<dbReference type="Pfam" id="PF04055">
    <property type="entry name" value="Radical_SAM"/>
    <property type="match status" value="1"/>
</dbReference>
<dbReference type="SUPFAM" id="SSF53146">
    <property type="entry name" value="Nitrogenase accessory factor-like"/>
    <property type="match status" value="1"/>
</dbReference>
<dbReference type="EMBL" id="JBEWZI010000005">
    <property type="protein sequence ID" value="MET7013836.1"/>
    <property type="molecule type" value="Genomic_DNA"/>
</dbReference>
<dbReference type="SFLD" id="SFLDG01068">
    <property type="entry name" value="FeMo_cofactor_biosynthesis_pro"/>
    <property type="match status" value="1"/>
</dbReference>
<dbReference type="SUPFAM" id="SSF102114">
    <property type="entry name" value="Radical SAM enzymes"/>
    <property type="match status" value="1"/>
</dbReference>
<evidence type="ECO:0000256" key="8">
    <source>
        <dbReference type="ARBA" id="ARBA00022723"/>
    </source>
</evidence>
<evidence type="ECO:0000259" key="15">
    <source>
        <dbReference type="PROSITE" id="PS51918"/>
    </source>
</evidence>
<keyword evidence="12" id="KW-0456">Lyase</keyword>
<evidence type="ECO:0000256" key="14">
    <source>
        <dbReference type="ARBA" id="ARBA00032102"/>
    </source>
</evidence>
<evidence type="ECO:0000256" key="6">
    <source>
        <dbReference type="ARBA" id="ARBA00022485"/>
    </source>
</evidence>
<dbReference type="InterPro" id="IPR058240">
    <property type="entry name" value="rSAM_sf"/>
</dbReference>
<dbReference type="NCBIfam" id="TIGR01290">
    <property type="entry name" value="nifB"/>
    <property type="match status" value="1"/>
</dbReference>
<keyword evidence="9" id="KW-0408">Iron</keyword>
<evidence type="ECO:0000256" key="1">
    <source>
        <dbReference type="ARBA" id="ARBA00001966"/>
    </source>
</evidence>
<evidence type="ECO:0000256" key="5">
    <source>
        <dbReference type="ARBA" id="ARBA00021702"/>
    </source>
</evidence>
<comment type="cofactor">
    <cofactor evidence="1">
        <name>[4Fe-4S] cluster</name>
        <dbReference type="ChEBI" id="CHEBI:49883"/>
    </cofactor>
</comment>
<dbReference type="PROSITE" id="PS01305">
    <property type="entry name" value="MOAA_NIFB_PQQE"/>
    <property type="match status" value="1"/>
</dbReference>
<evidence type="ECO:0000313" key="16">
    <source>
        <dbReference type="EMBL" id="MET7013836.1"/>
    </source>
</evidence>
<evidence type="ECO:0000256" key="11">
    <source>
        <dbReference type="ARBA" id="ARBA00023231"/>
    </source>
</evidence>
<keyword evidence="6" id="KW-0004">4Fe-4S</keyword>
<dbReference type="InterPro" id="IPR000385">
    <property type="entry name" value="MoaA_NifB_PqqE_Fe-S-bd_CS"/>
</dbReference>
<comment type="pathway">
    <text evidence="3">Cofactor biosynthesis; Fe-Mo cofactor biosynthesis.</text>
</comment>
<dbReference type="CDD" id="cd01335">
    <property type="entry name" value="Radical_SAM"/>
    <property type="match status" value="1"/>
</dbReference>
<evidence type="ECO:0000256" key="3">
    <source>
        <dbReference type="ARBA" id="ARBA00005155"/>
    </source>
</evidence>
<comment type="caution">
    <text evidence="16">The sequence shown here is derived from an EMBL/GenBank/DDBJ whole genome shotgun (WGS) entry which is preliminary data.</text>
</comment>
<gene>
    <name evidence="16" type="primary">nifB</name>
    <name evidence="16" type="ORF">ABXR19_06520</name>
</gene>
<dbReference type="InterPro" id="IPR036105">
    <property type="entry name" value="DiNase_FeMo-co_biosyn_sf"/>
</dbReference>
<evidence type="ECO:0000256" key="2">
    <source>
        <dbReference type="ARBA" id="ARBA00003522"/>
    </source>
</evidence>
<organism evidence="16 17">
    <name type="scientific">Uliginosibacterium flavum</name>
    <dbReference type="NCBI Taxonomy" id="1396831"/>
    <lineage>
        <taxon>Bacteria</taxon>
        <taxon>Pseudomonadati</taxon>
        <taxon>Pseudomonadota</taxon>
        <taxon>Betaproteobacteria</taxon>
        <taxon>Rhodocyclales</taxon>
        <taxon>Zoogloeaceae</taxon>
        <taxon>Uliginosibacterium</taxon>
    </lineage>
</organism>
<keyword evidence="17" id="KW-1185">Reference proteome</keyword>
<evidence type="ECO:0000256" key="13">
    <source>
        <dbReference type="ARBA" id="ARBA00030926"/>
    </source>
</evidence>
<dbReference type="PROSITE" id="PS51918">
    <property type="entry name" value="RADICAL_SAM"/>
    <property type="match status" value="1"/>
</dbReference>
<evidence type="ECO:0000256" key="4">
    <source>
        <dbReference type="ARBA" id="ARBA00006804"/>
    </source>
</evidence>
<dbReference type="InterPro" id="IPR013785">
    <property type="entry name" value="Aldolase_TIM"/>
</dbReference>
<dbReference type="SFLD" id="SFLDF00281">
    <property type="entry name" value="FeMo_cofactor_biosynthesis_pro"/>
    <property type="match status" value="1"/>
</dbReference>
<dbReference type="Pfam" id="PF02579">
    <property type="entry name" value="Nitro_FeMo-Co"/>
    <property type="match status" value="1"/>
</dbReference>
<keyword evidence="7" id="KW-0949">S-adenosyl-L-methionine</keyword>
<keyword evidence="8" id="KW-0479">Metal-binding</keyword>
<dbReference type="PANTHER" id="PTHR43787">
    <property type="entry name" value="FEMO COFACTOR BIOSYNTHESIS PROTEIN NIFB-RELATED"/>
    <property type="match status" value="1"/>
</dbReference>
<dbReference type="CDD" id="cd00852">
    <property type="entry name" value="NifB"/>
    <property type="match status" value="1"/>
</dbReference>
<dbReference type="InterPro" id="IPR005980">
    <property type="entry name" value="Nase_CF_NifB"/>
</dbReference>
<proteinExistence type="inferred from homology"/>
<feature type="domain" description="Radical SAM core" evidence="15">
    <location>
        <begin position="55"/>
        <end position="304"/>
    </location>
</feature>
<sequence>MAIPGTALTLNGNTGNSGGGCSAGSCGTKPAQVASLAADIQKKVQDHPCYSEEAHHHFARMHVAVAPACNIQCNYCNRKYDCSNESRPGVVSEVLNPAQAIKKTLAVAAAIPQMSVLGIAGPGDALANPARTFEVFSELQKRAPDIKLCLSTNGLMLPQYVEQIAAANVDHVTITINCIDPDVGAQIYPWIFWNHRRIMGREAAEILIAQQQKGLEMLVARGILVKVNSVMIPGINDEHLKEVSRVVRAKGAFLHNVMPLISEAEHGTHFGLTGQRGPTSEELQALQDDCAGEMNMMRHCRQCRADAVGMLGEDRGSDFTMDKVELMEIDAQFEQAAMQRRVALREAINAELEAKRDAHHAQVITLQRPAKTLGRPVRMAVASSGGGLINQHFGHAKEFLIYEASSEGVRFLGHRKAAQYCGGEADCGEAENTLARTIAVLADCEVVLCSRIGFEPWGKLESAGIMPNGEHALEPIEEAAAAVWQAMLNAGKLSVAPFEDQKRA</sequence>
<dbReference type="InterPro" id="IPR007197">
    <property type="entry name" value="rSAM"/>
</dbReference>
<evidence type="ECO:0000313" key="17">
    <source>
        <dbReference type="Proteomes" id="UP001549691"/>
    </source>
</evidence>
<dbReference type="RefSeq" id="WP_354600298.1">
    <property type="nucleotide sequence ID" value="NZ_JBEWZI010000005.1"/>
</dbReference>
<dbReference type="SFLD" id="SFLDS00029">
    <property type="entry name" value="Radical_SAM"/>
    <property type="match status" value="1"/>
</dbReference>
<dbReference type="Gene3D" id="3.20.20.70">
    <property type="entry name" value="Aldolase class I"/>
    <property type="match status" value="1"/>
</dbReference>
<comment type="similarity">
    <text evidence="4">Belongs to the radical SAM superfamily. NifB family.</text>
</comment>
<evidence type="ECO:0000256" key="7">
    <source>
        <dbReference type="ARBA" id="ARBA00022691"/>
    </source>
</evidence>
<keyword evidence="11" id="KW-0535">Nitrogen fixation</keyword>
<dbReference type="InterPro" id="IPR003731">
    <property type="entry name" value="Di-Nase_FeMo-co_biosynth"/>
</dbReference>
<comment type="function">
    <text evidence="2">Involved in the biosynthesis of the iron-molybdenum cofactor (FeMo-co or M-cluster) found in the dinitrogenase enzyme of the nitrogenase complex in nitrogen-fixing microorganisms. NifB catalyzes the crucial step of radical SAM-dependent carbide insertion that occurs concomitant with the insertion of a 9th sulfur and the rearrangement/coupling of two [4Fe-4S] clusters into a [8Fe-9S-C] cluster, the precursor to the M-cluster.</text>
</comment>
<evidence type="ECO:0000256" key="9">
    <source>
        <dbReference type="ARBA" id="ARBA00023004"/>
    </source>
</evidence>
<evidence type="ECO:0000256" key="12">
    <source>
        <dbReference type="ARBA" id="ARBA00023239"/>
    </source>
</evidence>
<name>A0ABV2TIU3_9RHOO</name>
<dbReference type="Gene3D" id="3.30.420.130">
    <property type="entry name" value="Dinitrogenase iron-molybdenum cofactor biosynthesis domain"/>
    <property type="match status" value="1"/>
</dbReference>
<dbReference type="Proteomes" id="UP001549691">
    <property type="component" value="Unassembled WGS sequence"/>
</dbReference>
<dbReference type="SFLD" id="SFLDG01067">
    <property type="entry name" value="SPASM/twitch_domain_containing"/>
    <property type="match status" value="1"/>
</dbReference>
<reference evidence="16 17" key="1">
    <citation type="submission" date="2024-07" db="EMBL/GenBank/DDBJ databases">
        <title>Uliginosibacterium flavum JJ3220;KACC:17644.</title>
        <authorList>
            <person name="Kim M.K."/>
        </authorList>
    </citation>
    <scope>NUCLEOTIDE SEQUENCE [LARGE SCALE GENOMIC DNA]</scope>
    <source>
        <strain evidence="16 17">KACC:17644</strain>
    </source>
</reference>